<reference evidence="1" key="2">
    <citation type="journal article" date="2023" name="Plants (Basel)">
        <title>Annotation of the Turnera subulata (Passifloraceae) Draft Genome Reveals the S-Locus Evolved after the Divergence of Turneroideae from Passifloroideae in a Stepwise Manner.</title>
        <authorList>
            <person name="Henning P.M."/>
            <person name="Roalson E.H."/>
            <person name="Mir W."/>
            <person name="McCubbin A.G."/>
            <person name="Shore J.S."/>
        </authorList>
    </citation>
    <scope>NUCLEOTIDE SEQUENCE</scope>
    <source>
        <strain evidence="1">F60SS</strain>
    </source>
</reference>
<comment type="caution">
    <text evidence="1">The sequence shown here is derived from an EMBL/GenBank/DDBJ whole genome shotgun (WGS) entry which is preliminary data.</text>
</comment>
<protein>
    <submittedName>
        <fullName evidence="1">Uncharacterized protein</fullName>
    </submittedName>
</protein>
<accession>A0A9Q0J089</accession>
<dbReference type="EMBL" id="JAKUCV010007385">
    <property type="protein sequence ID" value="KAJ4823693.1"/>
    <property type="molecule type" value="Genomic_DNA"/>
</dbReference>
<evidence type="ECO:0000313" key="1">
    <source>
        <dbReference type="EMBL" id="KAJ4823693.1"/>
    </source>
</evidence>
<organism evidence="1 2">
    <name type="scientific">Turnera subulata</name>
    <dbReference type="NCBI Taxonomy" id="218843"/>
    <lineage>
        <taxon>Eukaryota</taxon>
        <taxon>Viridiplantae</taxon>
        <taxon>Streptophyta</taxon>
        <taxon>Embryophyta</taxon>
        <taxon>Tracheophyta</taxon>
        <taxon>Spermatophyta</taxon>
        <taxon>Magnoliopsida</taxon>
        <taxon>eudicotyledons</taxon>
        <taxon>Gunneridae</taxon>
        <taxon>Pentapetalae</taxon>
        <taxon>rosids</taxon>
        <taxon>fabids</taxon>
        <taxon>Malpighiales</taxon>
        <taxon>Passifloraceae</taxon>
        <taxon>Turnera</taxon>
    </lineage>
</organism>
<feature type="non-terminal residue" evidence="1">
    <location>
        <position position="1"/>
    </location>
</feature>
<keyword evidence="2" id="KW-1185">Reference proteome</keyword>
<evidence type="ECO:0000313" key="2">
    <source>
        <dbReference type="Proteomes" id="UP001141552"/>
    </source>
</evidence>
<reference evidence="1" key="1">
    <citation type="submission" date="2022-02" db="EMBL/GenBank/DDBJ databases">
        <authorList>
            <person name="Henning P.M."/>
            <person name="McCubbin A.G."/>
            <person name="Shore J.S."/>
        </authorList>
    </citation>
    <scope>NUCLEOTIDE SEQUENCE</scope>
    <source>
        <strain evidence="1">F60SS</strain>
        <tissue evidence="1">Leaves</tissue>
    </source>
</reference>
<proteinExistence type="predicted"/>
<sequence length="56" mass="7034">KIWQVSSKHRTLTEEVGLWWCTYKHYKPLCYFHILLNFPSRKQRHHKPKRQPFILE</sequence>
<gene>
    <name evidence="1" type="ORF">Tsubulata_046852</name>
</gene>
<dbReference type="AlphaFoldDB" id="A0A9Q0J089"/>
<dbReference type="Proteomes" id="UP001141552">
    <property type="component" value="Unassembled WGS sequence"/>
</dbReference>
<name>A0A9Q0J089_9ROSI</name>